<evidence type="ECO:0000256" key="8">
    <source>
        <dbReference type="ARBA" id="ARBA00022989"/>
    </source>
</evidence>
<evidence type="ECO:0000256" key="11">
    <source>
        <dbReference type="RuleBase" id="RU362031"/>
    </source>
</evidence>
<evidence type="ECO:0000256" key="9">
    <source>
        <dbReference type="ARBA" id="ARBA00023049"/>
    </source>
</evidence>
<accession>A0A2W5HL48</accession>
<dbReference type="GO" id="GO:0046872">
    <property type="term" value="F:metal ion binding"/>
    <property type="evidence" value="ECO:0007669"/>
    <property type="project" value="UniProtKB-KW"/>
</dbReference>
<dbReference type="SUPFAM" id="SSF50156">
    <property type="entry name" value="PDZ domain-like"/>
    <property type="match status" value="1"/>
</dbReference>
<dbReference type="Pfam" id="PF02163">
    <property type="entry name" value="Peptidase_M50"/>
    <property type="match status" value="1"/>
</dbReference>
<reference evidence="13 14" key="1">
    <citation type="submission" date="2017-08" db="EMBL/GenBank/DDBJ databases">
        <title>Infants hospitalized years apart are colonized by the same room-sourced microbial strains.</title>
        <authorList>
            <person name="Brooks B."/>
            <person name="Olm M.R."/>
            <person name="Firek B.A."/>
            <person name="Baker R."/>
            <person name="Thomas B.C."/>
            <person name="Morowitz M.J."/>
            <person name="Banfield J.F."/>
        </authorList>
    </citation>
    <scope>NUCLEOTIDE SEQUENCE [LARGE SCALE GENOMIC DNA]</scope>
    <source>
        <strain evidence="13">S2_006_000_R2_64</strain>
    </source>
</reference>
<dbReference type="NCBIfam" id="TIGR00054">
    <property type="entry name" value="RIP metalloprotease RseP"/>
    <property type="match status" value="1"/>
</dbReference>
<protein>
    <recommendedName>
        <fullName evidence="11">Zinc metalloprotease</fullName>
        <ecNumber evidence="11">3.4.24.-</ecNumber>
    </recommendedName>
</protein>
<feature type="transmembrane region" description="Helical" evidence="11">
    <location>
        <begin position="367"/>
        <end position="389"/>
    </location>
</feature>
<dbReference type="InterPro" id="IPR001478">
    <property type="entry name" value="PDZ"/>
</dbReference>
<evidence type="ECO:0000256" key="7">
    <source>
        <dbReference type="ARBA" id="ARBA00022833"/>
    </source>
</evidence>
<evidence type="ECO:0000256" key="4">
    <source>
        <dbReference type="ARBA" id="ARBA00022670"/>
    </source>
</evidence>
<evidence type="ECO:0000256" key="10">
    <source>
        <dbReference type="ARBA" id="ARBA00023136"/>
    </source>
</evidence>
<dbReference type="PANTHER" id="PTHR42837:SF2">
    <property type="entry name" value="MEMBRANE METALLOPROTEASE ARASP2, CHLOROPLASTIC-RELATED"/>
    <property type="match status" value="1"/>
</dbReference>
<comment type="caution">
    <text evidence="13">The sequence shown here is derived from an EMBL/GenBank/DDBJ whole genome shotgun (WGS) entry which is preliminary data.</text>
</comment>
<dbReference type="AlphaFoldDB" id="A0A2W5HL48"/>
<keyword evidence="11" id="KW-0479">Metal-binding</keyword>
<keyword evidence="7 11" id="KW-0862">Zinc</keyword>
<comment type="similarity">
    <text evidence="3 11">Belongs to the peptidase M50B family.</text>
</comment>
<dbReference type="EC" id="3.4.24.-" evidence="11"/>
<dbReference type="InterPro" id="IPR004387">
    <property type="entry name" value="Pept_M50_Zn"/>
</dbReference>
<evidence type="ECO:0000313" key="14">
    <source>
        <dbReference type="Proteomes" id="UP000249739"/>
    </source>
</evidence>
<dbReference type="GO" id="GO:0004222">
    <property type="term" value="F:metalloendopeptidase activity"/>
    <property type="evidence" value="ECO:0007669"/>
    <property type="project" value="InterPro"/>
</dbReference>
<comment type="subcellular location">
    <subcellularLocation>
        <location evidence="2">Membrane</location>
        <topology evidence="2">Multi-pass membrane protein</topology>
    </subcellularLocation>
</comment>
<keyword evidence="5 11" id="KW-0812">Transmembrane</keyword>
<name>A0A2W5HL48_9BACT</name>
<organism evidence="13 14">
    <name type="scientific">Micavibrio aeruginosavorus</name>
    <dbReference type="NCBI Taxonomy" id="349221"/>
    <lineage>
        <taxon>Bacteria</taxon>
        <taxon>Pseudomonadati</taxon>
        <taxon>Bdellovibrionota</taxon>
        <taxon>Bdellovibrionia</taxon>
        <taxon>Bdellovibrionales</taxon>
        <taxon>Pseudobdellovibrionaceae</taxon>
        <taxon>Micavibrio</taxon>
    </lineage>
</organism>
<dbReference type="GO" id="GO:0016020">
    <property type="term" value="C:membrane"/>
    <property type="evidence" value="ECO:0007669"/>
    <property type="project" value="UniProtKB-SubCell"/>
</dbReference>
<evidence type="ECO:0000313" key="13">
    <source>
        <dbReference type="EMBL" id="PZP56402.1"/>
    </source>
</evidence>
<dbReference type="PANTHER" id="PTHR42837">
    <property type="entry name" value="REGULATOR OF SIGMA-E PROTEASE RSEP"/>
    <property type="match status" value="1"/>
</dbReference>
<dbReference type="GO" id="GO:0006508">
    <property type="term" value="P:proteolysis"/>
    <property type="evidence" value="ECO:0007669"/>
    <property type="project" value="UniProtKB-KW"/>
</dbReference>
<keyword evidence="9 11" id="KW-0482">Metalloprotease</keyword>
<sequence>MDYLQTLFSNIWLYGILFLIVLTVVIFVHELGHYLMAKIFKVKVESFSLGFGREIMGYTDSSGTRWSLRILPIGGYVRMFGVNASNDLIQTPNLSHQAFFTRPIYQRALITAAGPAINLLFGAALLMALYMMIGKPSLAPVVTGLEVESPAHKAGIKIGDLFVRINGKNLITFEEAREIVADKIDQAVIVDIKRGDKILSFNIVAKRLKEKNRYGFSADRGYLGVLWPSYGLKLSKIDQINGIDTAGNEEMNRKILIKNLGREVTIRFGDENKDNLIVFLNEEFNSSLKNSKHKDFGVLVLDRHSAQKMVQLNPLSAIKASIDMTWKGINQTLGVIFQIFTGSKKPSEMGGVIRIGKMTADMAGHGFFVFMVFVALLSINIGVVNLLPIPMIDGGHLMFQFLEALKGEPVSLRTKGYIYGVGLIFLFLCMIFINVRDIMDLFIKK</sequence>
<feature type="domain" description="PDZ" evidence="12">
    <location>
        <begin position="119"/>
        <end position="196"/>
    </location>
</feature>
<feature type="transmembrane region" description="Helical" evidence="11">
    <location>
        <begin position="12"/>
        <end position="31"/>
    </location>
</feature>
<proteinExistence type="inferred from homology"/>
<evidence type="ECO:0000256" key="6">
    <source>
        <dbReference type="ARBA" id="ARBA00022801"/>
    </source>
</evidence>
<dbReference type="InterPro" id="IPR041489">
    <property type="entry name" value="PDZ_6"/>
</dbReference>
<evidence type="ECO:0000256" key="2">
    <source>
        <dbReference type="ARBA" id="ARBA00004141"/>
    </source>
</evidence>
<keyword evidence="8 11" id="KW-1133">Transmembrane helix</keyword>
<gene>
    <name evidence="13" type="primary">rseP</name>
    <name evidence="13" type="ORF">DI586_03735</name>
</gene>
<evidence type="ECO:0000256" key="1">
    <source>
        <dbReference type="ARBA" id="ARBA00001947"/>
    </source>
</evidence>
<dbReference type="Proteomes" id="UP000249739">
    <property type="component" value="Unassembled WGS sequence"/>
</dbReference>
<keyword evidence="4 13" id="KW-0645">Protease</keyword>
<feature type="transmembrane region" description="Helical" evidence="11">
    <location>
        <begin position="416"/>
        <end position="435"/>
    </location>
</feature>
<dbReference type="SMART" id="SM00228">
    <property type="entry name" value="PDZ"/>
    <property type="match status" value="1"/>
</dbReference>
<dbReference type="Pfam" id="PF17820">
    <property type="entry name" value="PDZ_6"/>
    <property type="match status" value="1"/>
</dbReference>
<feature type="transmembrane region" description="Helical" evidence="11">
    <location>
        <begin position="104"/>
        <end position="130"/>
    </location>
</feature>
<dbReference type="InterPro" id="IPR036034">
    <property type="entry name" value="PDZ_sf"/>
</dbReference>
<dbReference type="Gene3D" id="2.30.42.10">
    <property type="match status" value="1"/>
</dbReference>
<dbReference type="InterPro" id="IPR008915">
    <property type="entry name" value="Peptidase_M50"/>
</dbReference>
<comment type="cofactor">
    <cofactor evidence="1 11">
        <name>Zn(2+)</name>
        <dbReference type="ChEBI" id="CHEBI:29105"/>
    </cofactor>
</comment>
<keyword evidence="10 11" id="KW-0472">Membrane</keyword>
<evidence type="ECO:0000259" key="12">
    <source>
        <dbReference type="SMART" id="SM00228"/>
    </source>
</evidence>
<dbReference type="CDD" id="cd06163">
    <property type="entry name" value="S2P-M50_PDZ_RseP-like"/>
    <property type="match status" value="1"/>
</dbReference>
<evidence type="ECO:0000256" key="5">
    <source>
        <dbReference type="ARBA" id="ARBA00022692"/>
    </source>
</evidence>
<keyword evidence="6 11" id="KW-0378">Hydrolase</keyword>
<dbReference type="EMBL" id="QFOT01000026">
    <property type="protein sequence ID" value="PZP56402.1"/>
    <property type="molecule type" value="Genomic_DNA"/>
</dbReference>
<evidence type="ECO:0000256" key="3">
    <source>
        <dbReference type="ARBA" id="ARBA00007931"/>
    </source>
</evidence>